<evidence type="ECO:0000256" key="7">
    <source>
        <dbReference type="ARBA" id="ARBA00023146"/>
    </source>
</evidence>
<dbReference type="InterPro" id="IPR009008">
    <property type="entry name" value="Val/Leu/Ile-tRNA-synth_edit"/>
</dbReference>
<sequence length="1058" mass="121882">MTTTTTTTDSTQKVDSSAPAPKSYARRDFLLKVQKKYQQQWEQDKIYEMDAPKDINVDERDEKDKYLVTFPYPYMNGKLHLGHAFSLTKAEFQARFQRMLGKKVLFPFSFHCTGMPISAAAKKLGIEMETYGCPPKFPADDETPRQWKILSGMSIPDEEIPKFTDPLYWLKYFPPLAREDLKKFGCAVDLRRSFITTDVNPYYDKFIQWQFEQLKEKNLIGFGARYSVFSPSDNQPCADHDRSKGEGVKPKEYTIVKLQVQEPFPEALKQFEGKNVYFGAATLRPETMYGQTNCWLKADGEYGAFQINDSDIFVLSERSARNLAFQNFSHTPGKVECLAKVQGRELFGTALKAPYAAYDKIYVLPMQAVDMEKTTGVVTSVPADSPDDYATYMDIRKKPEYYAKEYGIKQEWVSHDIVPIIDIPEVGDRSAEHFCNFHKVASQNDRNALEKAHDDCYKLGFAHGVLKVGKYAGTPVKDAKDVIRKELIDANLAIPYSEPEELVVSRSGDVCVVALTDQWYIKYGEEEWKNALSEYLDNHFKYYNPTTFNDLKETVDWLREWGCSREFGLGTKLPWDTKYLIESLSDSTIYMAYYTIAHLLQGGVLDGSEEGPAKVKPEQLTREVFDYIYHERDYPQDCGIPKDTLDLMRREFRFWYPVDLRVSAKDLIKNHLTMFLYNHMAIWGQKYAPRSIYANGYVMVDGDKMSKSLGNFLTMEDAILEFGSDAVRLAMADAGDSEGDANFERSTANAAILKLYVFIEWIQEVLNARAGKEGHIKVRKGEKHFVDRVFESTIRSLVVQTKERYEGMYFKEGLQYGWFSFQSAQHTYQTETDNMDLGMHEDVLMEFIESQVLMLAPICPHTMEYIWREMLGREGSVCNQKFPEAREFDAELIQQHKYVEDCITAFRQKLIKDERFLQKNKLSPNVTLVYIADSYVEWQQRALKCLRDVFEQDGNLNDMGKVAKALKPAFSKKEMKQVMVFVATKRQEFNEKGESALADKVPYDGHAILSAYLPHITTQLGMKEVRLYKTSEESIPDPMKRVQTARPGYPSVAWVQEE</sequence>
<evidence type="ECO:0000256" key="10">
    <source>
        <dbReference type="SAM" id="MobiDB-lite"/>
    </source>
</evidence>
<evidence type="ECO:0000256" key="2">
    <source>
        <dbReference type="ARBA" id="ARBA00013164"/>
    </source>
</evidence>
<dbReference type="NCBIfam" id="NF008957">
    <property type="entry name" value="PRK12300.1"/>
    <property type="match status" value="1"/>
</dbReference>
<dbReference type="Pfam" id="PF08264">
    <property type="entry name" value="Anticodon_1"/>
    <property type="match status" value="1"/>
</dbReference>
<comment type="similarity">
    <text evidence="1 9">Belongs to the class-I aminoacyl-tRNA synthetase family.</text>
</comment>
<feature type="domain" description="Aminoacyl-tRNA synthetase class Ia" evidence="11">
    <location>
        <begin position="176"/>
        <end position="742"/>
    </location>
</feature>
<evidence type="ECO:0000259" key="13">
    <source>
        <dbReference type="Pfam" id="PF24810"/>
    </source>
</evidence>
<feature type="region of interest" description="Disordered" evidence="10">
    <location>
        <begin position="1"/>
        <end position="21"/>
    </location>
</feature>
<dbReference type="PANTHER" id="PTHR45794:SF1">
    <property type="entry name" value="LEUCINE--TRNA LIGASE, CYTOPLASMIC"/>
    <property type="match status" value="1"/>
</dbReference>
<gene>
    <name evidence="14" type="ORF">PCOS0759_LOCUS5598</name>
</gene>
<evidence type="ECO:0000256" key="5">
    <source>
        <dbReference type="ARBA" id="ARBA00022840"/>
    </source>
</evidence>
<keyword evidence="5 9" id="KW-0067">ATP-binding</keyword>
<dbReference type="InterPro" id="IPR004493">
    <property type="entry name" value="Leu-tRNA-synth_Ia_arc/euk"/>
</dbReference>
<dbReference type="EC" id="6.1.1.4" evidence="2"/>
<dbReference type="GO" id="GO:0006429">
    <property type="term" value="P:leucyl-tRNA aminoacylation"/>
    <property type="evidence" value="ECO:0007669"/>
    <property type="project" value="InterPro"/>
</dbReference>
<dbReference type="SUPFAM" id="SSF52374">
    <property type="entry name" value="Nucleotidylyl transferase"/>
    <property type="match status" value="1"/>
</dbReference>
<dbReference type="InterPro" id="IPR013155">
    <property type="entry name" value="M/V/L/I-tRNA-synth_anticd-bd"/>
</dbReference>
<keyword evidence="3 9" id="KW-0436">Ligase</keyword>
<dbReference type="Pfam" id="PF00133">
    <property type="entry name" value="tRNA-synt_1"/>
    <property type="match status" value="2"/>
</dbReference>
<keyword evidence="4 9" id="KW-0547">Nucleotide-binding</keyword>
<dbReference type="Pfam" id="PF24810">
    <property type="entry name" value="RBD_LARS1"/>
    <property type="match status" value="1"/>
</dbReference>
<dbReference type="GO" id="GO:0005524">
    <property type="term" value="F:ATP binding"/>
    <property type="evidence" value="ECO:0007669"/>
    <property type="project" value="UniProtKB-KW"/>
</dbReference>
<evidence type="ECO:0000256" key="1">
    <source>
        <dbReference type="ARBA" id="ARBA00005594"/>
    </source>
</evidence>
<dbReference type="GO" id="GO:0004823">
    <property type="term" value="F:leucine-tRNA ligase activity"/>
    <property type="evidence" value="ECO:0007669"/>
    <property type="project" value="UniProtKB-EC"/>
</dbReference>
<evidence type="ECO:0000256" key="4">
    <source>
        <dbReference type="ARBA" id="ARBA00022741"/>
    </source>
</evidence>
<dbReference type="InterPro" id="IPR014729">
    <property type="entry name" value="Rossmann-like_a/b/a_fold"/>
</dbReference>
<feature type="domain" description="Leucine--tRNA ligase RagD-binding" evidence="13">
    <location>
        <begin position="931"/>
        <end position="1000"/>
    </location>
</feature>
<dbReference type="NCBIfam" id="TIGR00395">
    <property type="entry name" value="leuS_arch"/>
    <property type="match status" value="1"/>
</dbReference>
<dbReference type="Gene3D" id="3.90.740.10">
    <property type="entry name" value="Valyl/Leucyl/Isoleucyl-tRNA synthetase, editing domain"/>
    <property type="match status" value="1"/>
</dbReference>
<name>A0A7S1KSP3_9EUKA</name>
<evidence type="ECO:0000256" key="9">
    <source>
        <dbReference type="RuleBase" id="RU363035"/>
    </source>
</evidence>
<evidence type="ECO:0000259" key="11">
    <source>
        <dbReference type="Pfam" id="PF00133"/>
    </source>
</evidence>
<dbReference type="FunFam" id="3.40.50.620:FF:000426">
    <property type="entry name" value="Leucyl-tRNA synthetase a"/>
    <property type="match status" value="1"/>
</dbReference>
<dbReference type="PANTHER" id="PTHR45794">
    <property type="entry name" value="LEUCYL-TRNA SYNTHETASE"/>
    <property type="match status" value="1"/>
</dbReference>
<dbReference type="EMBL" id="HBGD01006722">
    <property type="protein sequence ID" value="CAD9082358.1"/>
    <property type="molecule type" value="Transcribed_RNA"/>
</dbReference>
<dbReference type="Gene3D" id="3.40.50.620">
    <property type="entry name" value="HUPs"/>
    <property type="match status" value="1"/>
</dbReference>
<keyword evidence="7 9" id="KW-0030">Aminoacyl-tRNA synthetase</keyword>
<dbReference type="PROSITE" id="PS00178">
    <property type="entry name" value="AA_TRNA_LIGASE_I"/>
    <property type="match status" value="1"/>
</dbReference>
<evidence type="ECO:0000256" key="6">
    <source>
        <dbReference type="ARBA" id="ARBA00022917"/>
    </source>
</evidence>
<dbReference type="AlphaFoldDB" id="A0A7S1KSP3"/>
<reference evidence="14" key="1">
    <citation type="submission" date="2021-01" db="EMBL/GenBank/DDBJ databases">
        <authorList>
            <person name="Corre E."/>
            <person name="Pelletier E."/>
            <person name="Niang G."/>
            <person name="Scheremetjew M."/>
            <person name="Finn R."/>
            <person name="Kale V."/>
            <person name="Holt S."/>
            <person name="Cochrane G."/>
            <person name="Meng A."/>
            <person name="Brown T."/>
            <person name="Cohen L."/>
        </authorList>
    </citation>
    <scope>NUCLEOTIDE SEQUENCE</scope>
    <source>
        <strain evidence="14">WS</strain>
    </source>
</reference>
<dbReference type="InterPro" id="IPR055416">
    <property type="entry name" value="RBD_LARS1"/>
</dbReference>
<evidence type="ECO:0000313" key="14">
    <source>
        <dbReference type="EMBL" id="CAD9082358.1"/>
    </source>
</evidence>
<organism evidence="14">
    <name type="scientific">Percolomonas cosmopolitus</name>
    <dbReference type="NCBI Taxonomy" id="63605"/>
    <lineage>
        <taxon>Eukaryota</taxon>
        <taxon>Discoba</taxon>
        <taxon>Heterolobosea</taxon>
        <taxon>Tetramitia</taxon>
        <taxon>Eutetramitia</taxon>
        <taxon>Percolomonadidae</taxon>
        <taxon>Percolomonas</taxon>
    </lineage>
</organism>
<evidence type="ECO:0000256" key="8">
    <source>
        <dbReference type="ARBA" id="ARBA00030520"/>
    </source>
</evidence>
<evidence type="ECO:0000259" key="12">
    <source>
        <dbReference type="Pfam" id="PF08264"/>
    </source>
</evidence>
<dbReference type="SUPFAM" id="SSF47323">
    <property type="entry name" value="Anticodon-binding domain of a subclass of class I aminoacyl-tRNA synthetases"/>
    <property type="match status" value="1"/>
</dbReference>
<dbReference type="GO" id="GO:0002161">
    <property type="term" value="F:aminoacyl-tRNA deacylase activity"/>
    <property type="evidence" value="ECO:0007669"/>
    <property type="project" value="InterPro"/>
</dbReference>
<proteinExistence type="inferred from homology"/>
<evidence type="ECO:0000256" key="3">
    <source>
        <dbReference type="ARBA" id="ARBA00022598"/>
    </source>
</evidence>
<dbReference type="InterPro" id="IPR001412">
    <property type="entry name" value="aa-tRNA-synth_I_CS"/>
</dbReference>
<feature type="domain" description="Methionyl/Valyl/Leucyl/Isoleucyl-tRNA synthetase anticodon-binding" evidence="12">
    <location>
        <begin position="787"/>
        <end position="908"/>
    </location>
</feature>
<dbReference type="SUPFAM" id="SSF50677">
    <property type="entry name" value="ValRS/IleRS/LeuRS editing domain"/>
    <property type="match status" value="1"/>
</dbReference>
<dbReference type="InterPro" id="IPR009080">
    <property type="entry name" value="tRNAsynth_Ia_anticodon-bd"/>
</dbReference>
<protein>
    <recommendedName>
        <fullName evidence="2">leucine--tRNA ligase</fullName>
        <ecNumber evidence="2">6.1.1.4</ecNumber>
    </recommendedName>
    <alternativeName>
        <fullName evidence="8">Leucyl-tRNA synthetase</fullName>
    </alternativeName>
</protein>
<dbReference type="Gene3D" id="1.10.730.10">
    <property type="entry name" value="Isoleucyl-tRNA Synthetase, Domain 1"/>
    <property type="match status" value="1"/>
</dbReference>
<feature type="domain" description="Aminoacyl-tRNA synthetase class Ia" evidence="11">
    <location>
        <begin position="38"/>
        <end position="127"/>
    </location>
</feature>
<dbReference type="InterPro" id="IPR002300">
    <property type="entry name" value="aa-tRNA-synth_Ia"/>
</dbReference>
<dbReference type="FunFam" id="3.90.740.10:FF:000001">
    <property type="entry name" value="Leucine--tRNA ligase, cytoplasmic"/>
    <property type="match status" value="1"/>
</dbReference>
<keyword evidence="6 9" id="KW-0648">Protein biosynthesis</keyword>
<accession>A0A7S1KSP3</accession>